<dbReference type="Gene3D" id="3.30.1220.10">
    <property type="entry name" value="CobW-like, C-terminal domain"/>
    <property type="match status" value="1"/>
</dbReference>
<dbReference type="AlphaFoldDB" id="A0A327Z093"/>
<dbReference type="PANTHER" id="PTHR43603:SF1">
    <property type="entry name" value="ZINC-REGULATED GTPASE METALLOPROTEIN ACTIVATOR 1"/>
    <property type="match status" value="1"/>
</dbReference>
<name>A0A327Z093_9ACTN</name>
<dbReference type="SMART" id="SM00833">
    <property type="entry name" value="CobW_C"/>
    <property type="match status" value="1"/>
</dbReference>
<dbReference type="GO" id="GO:0000166">
    <property type="term" value="F:nucleotide binding"/>
    <property type="evidence" value="ECO:0007669"/>
    <property type="project" value="UniProtKB-KW"/>
</dbReference>
<dbReference type="InterPro" id="IPR011629">
    <property type="entry name" value="CobW-like_C"/>
</dbReference>
<evidence type="ECO:0000313" key="4">
    <source>
        <dbReference type="EMBL" id="RAK25823.1"/>
    </source>
</evidence>
<evidence type="ECO:0000256" key="2">
    <source>
        <dbReference type="ARBA" id="ARBA00023186"/>
    </source>
</evidence>
<evidence type="ECO:0000256" key="1">
    <source>
        <dbReference type="ARBA" id="ARBA00022741"/>
    </source>
</evidence>
<dbReference type="PANTHER" id="PTHR43603">
    <property type="entry name" value="COBW DOMAIN-CONTAINING PROTEIN DDB_G0274527"/>
    <property type="match status" value="1"/>
</dbReference>
<proteinExistence type="predicted"/>
<dbReference type="SUPFAM" id="SSF90002">
    <property type="entry name" value="Hypothetical protein YjiA, C-terminal domain"/>
    <property type="match status" value="1"/>
</dbReference>
<keyword evidence="2" id="KW-0143">Chaperone</keyword>
<comment type="caution">
    <text evidence="4">The sequence shown here is derived from an EMBL/GenBank/DDBJ whole genome shotgun (WGS) entry which is preliminary data.</text>
</comment>
<feature type="domain" description="CobW C-terminal" evidence="3">
    <location>
        <begin position="204"/>
        <end position="319"/>
    </location>
</feature>
<dbReference type="InterPro" id="IPR051927">
    <property type="entry name" value="Zn_Chap_cDPG_Synth"/>
</dbReference>
<dbReference type="Proteomes" id="UP000249341">
    <property type="component" value="Unassembled WGS sequence"/>
</dbReference>
<keyword evidence="5" id="KW-1185">Reference proteome</keyword>
<dbReference type="EMBL" id="QLMJ01000030">
    <property type="protein sequence ID" value="RAK25823.1"/>
    <property type="molecule type" value="Genomic_DNA"/>
</dbReference>
<reference evidence="4 5" key="1">
    <citation type="submission" date="2018-06" db="EMBL/GenBank/DDBJ databases">
        <title>Genomic Encyclopedia of Type Strains, Phase III (KMG-III): the genomes of soil and plant-associated and newly described type strains.</title>
        <authorList>
            <person name="Whitman W."/>
        </authorList>
    </citation>
    <scope>NUCLEOTIDE SEQUENCE [LARGE SCALE GENOMIC DNA]</scope>
    <source>
        <strain evidence="4 5">CGMCC 4.7090</strain>
    </source>
</reference>
<evidence type="ECO:0000313" key="5">
    <source>
        <dbReference type="Proteomes" id="UP000249341"/>
    </source>
</evidence>
<gene>
    <name evidence="4" type="ORF">B0I29_13032</name>
</gene>
<dbReference type="InterPro" id="IPR036627">
    <property type="entry name" value="CobW-likC_sf"/>
</dbReference>
<sequence length="344" mass="37873">MAGFWPHATEAAVRHLTGSAVLDLRSTGLTPGALITAVVKEVRRAPAPSLVTLLPERYEPDDLRQAWTEQNVPDSVRLGVVCTVVAADLVLDALSNDDLVSDVDPYAGTLDDRRIGDLVARQIEQAGRVLVSGRPEGDEPWEAEQLRTLLHRLAPWAEVRDIDDAIDSSSPSSPAPPQAPIAPAVRGLLGYAVGTHSPEPTNGVVSIVFRQKRPFHPQRLFASLEHITRRVLRSRGHLWLASRPDLVLSWESASMLRIEGAGGWLADLPDEAWPQVHPERRIAATLDWDPYYGDRHHHLTFIGVDLDAETLQQTLTASLLTDEELATGFDSWRELPDPFALNLS</sequence>
<dbReference type="Pfam" id="PF07683">
    <property type="entry name" value="CobW_C"/>
    <property type="match status" value="1"/>
</dbReference>
<protein>
    <submittedName>
        <fullName evidence="4">Cobalamin synthesis protein cobW-like protein</fullName>
    </submittedName>
</protein>
<evidence type="ECO:0000259" key="3">
    <source>
        <dbReference type="SMART" id="SM00833"/>
    </source>
</evidence>
<accession>A0A327Z093</accession>
<keyword evidence="1" id="KW-0547">Nucleotide-binding</keyword>
<organism evidence="4 5">
    <name type="scientific">Actinoplanes lutulentus</name>
    <dbReference type="NCBI Taxonomy" id="1287878"/>
    <lineage>
        <taxon>Bacteria</taxon>
        <taxon>Bacillati</taxon>
        <taxon>Actinomycetota</taxon>
        <taxon>Actinomycetes</taxon>
        <taxon>Micromonosporales</taxon>
        <taxon>Micromonosporaceae</taxon>
        <taxon>Actinoplanes</taxon>
    </lineage>
</organism>